<accession>C4Y9D8</accession>
<proteinExistence type="predicted"/>
<reference evidence="2 3" key="1">
    <citation type="journal article" date="2009" name="Nature">
        <title>Evolution of pathogenicity and sexual reproduction in eight Candida genomes.</title>
        <authorList>
            <person name="Butler G."/>
            <person name="Rasmussen M.D."/>
            <person name="Lin M.F."/>
            <person name="Santos M.A."/>
            <person name="Sakthikumar S."/>
            <person name="Munro C.A."/>
            <person name="Rheinbay E."/>
            <person name="Grabherr M."/>
            <person name="Forche A."/>
            <person name="Reedy J.L."/>
            <person name="Agrafioti I."/>
            <person name="Arnaud M.B."/>
            <person name="Bates S."/>
            <person name="Brown A.J."/>
            <person name="Brunke S."/>
            <person name="Costanzo M.C."/>
            <person name="Fitzpatrick D.A."/>
            <person name="de Groot P.W."/>
            <person name="Harris D."/>
            <person name="Hoyer L.L."/>
            <person name="Hube B."/>
            <person name="Klis F.M."/>
            <person name="Kodira C."/>
            <person name="Lennard N."/>
            <person name="Logue M.E."/>
            <person name="Martin R."/>
            <person name="Neiman A.M."/>
            <person name="Nikolaou E."/>
            <person name="Quail M.A."/>
            <person name="Quinn J."/>
            <person name="Santos M.C."/>
            <person name="Schmitzberger F.F."/>
            <person name="Sherlock G."/>
            <person name="Shah P."/>
            <person name="Silverstein K.A."/>
            <person name="Skrzypek M.S."/>
            <person name="Soll D."/>
            <person name="Staggs R."/>
            <person name="Stansfield I."/>
            <person name="Stumpf M.P."/>
            <person name="Sudbery P.E."/>
            <person name="Srikantha T."/>
            <person name="Zeng Q."/>
            <person name="Berman J."/>
            <person name="Berriman M."/>
            <person name="Heitman J."/>
            <person name="Gow N.A."/>
            <person name="Lorenz M.C."/>
            <person name="Birren B.W."/>
            <person name="Kellis M."/>
            <person name="Cuomo C.A."/>
        </authorList>
    </citation>
    <scope>NUCLEOTIDE SEQUENCE [LARGE SCALE GENOMIC DNA]</scope>
    <source>
        <strain evidence="2 3">ATCC 42720</strain>
    </source>
</reference>
<gene>
    <name evidence="2" type="ORF">CLUG_04816</name>
</gene>
<dbReference type="KEGG" id="clu:CLUG_04816"/>
<organism evidence="2 3">
    <name type="scientific">Clavispora lusitaniae (strain ATCC 42720)</name>
    <name type="common">Yeast</name>
    <name type="synonym">Candida lusitaniae</name>
    <dbReference type="NCBI Taxonomy" id="306902"/>
    <lineage>
        <taxon>Eukaryota</taxon>
        <taxon>Fungi</taxon>
        <taxon>Dikarya</taxon>
        <taxon>Ascomycota</taxon>
        <taxon>Saccharomycotina</taxon>
        <taxon>Pichiomycetes</taxon>
        <taxon>Metschnikowiaceae</taxon>
        <taxon>Clavispora</taxon>
    </lineage>
</organism>
<dbReference type="HOGENOM" id="CLU_847318_0_0_1"/>
<name>C4Y9D8_CLAL4</name>
<dbReference type="InParanoid" id="C4Y9D8"/>
<dbReference type="EMBL" id="CH408080">
    <property type="protein sequence ID" value="EEQ40688.1"/>
    <property type="molecule type" value="Genomic_DNA"/>
</dbReference>
<dbReference type="VEuPathDB" id="FungiDB:CLUG_04816"/>
<sequence>MMFNLLTTRKPLSSLAVSVEELGKICKGFKAVAENEKQDFQRASVVPSIQFNLEQMKQMAYYMVKLLDYSVEVATSVSSLYKPVETEVFSSAKTFCERMLVELPEIHHLVFTNSEVELVNEFKMFLEKFSGDLRLWKAKNPQLAFIADVVLTWISQWEYCPFINSSTTVEKLSLVEDVEKCMREASNSILVSVQNVLELVKDDITDETDEWLALSQQRLSRSIKQLHLKQIIRRLENSMDHILKIEQNSQSSKLISALVAFTMPMLIQYQALVIKILSQAKNSYVEMAKLPFALTKSLLTLANDGFCSPEPPNEQKQDNNLAGRNGFR</sequence>
<dbReference type="STRING" id="306902.C4Y9D8"/>
<dbReference type="AlphaFoldDB" id="C4Y9D8"/>
<evidence type="ECO:0000256" key="1">
    <source>
        <dbReference type="SAM" id="MobiDB-lite"/>
    </source>
</evidence>
<evidence type="ECO:0000313" key="2">
    <source>
        <dbReference type="EMBL" id="EEQ40688.1"/>
    </source>
</evidence>
<protein>
    <submittedName>
        <fullName evidence="2">Uncharacterized protein</fullName>
    </submittedName>
</protein>
<feature type="region of interest" description="Disordered" evidence="1">
    <location>
        <begin position="306"/>
        <end position="328"/>
    </location>
</feature>
<dbReference type="OMA" id="WISQWEY"/>
<evidence type="ECO:0000313" key="3">
    <source>
        <dbReference type="Proteomes" id="UP000007703"/>
    </source>
</evidence>
<dbReference type="Proteomes" id="UP000007703">
    <property type="component" value="Unassembled WGS sequence"/>
</dbReference>